<sequence>MVEQENKLKYDSLEYWKGEIKAGIKYRTIYGKSRDWNTYKMMYRGLWNKGVVPVNIVYALGRSLIPQVYFRNPRVAVKPRKPGYAIHARVVERLDNYLINETGLKNQLKSGVLDCYLCGRGPGILGYDSEYGFNPSFLSTDYPDLTLTQFNEDKGHKIEYSDNVKPGFPWYMRCNPMDFIVPWGTGRWEEAPWFAIRKMRPLRDIKEDPKYINTNDLKAPFKSRLETNEEGGTTAQIRGQEDDSQNEWAEMFEIHDKRSGLVFVITLDHAKFLRKDEDLIQVEGLGAEVLGFNEDPDYFWWSPDCRMVETQQREMNDIRSMASKHRKLAVLKVLYDKGMLEKGALTKLLDGDPKAAVEIDAGPNGDIRKAVALFQSHVPPDLASAAREVREDVREIIGFSRNQMGSFEESSGRRTAHEAEIVRAASMIRIDERRDIMADHLEKVIRKMNQIIFKNWSAERIIDIIGQDGAKYWIRFTGQEIKGEFAYGINPEESIPEDRRTRKAEAVEFMQIATTVPGVDMKYLLESYASNLGEWLDPQMLFPQSEGAGRSPEKAMQFNDFMRQQGGQGMQSNYPALGGTGQGGF</sequence>
<proteinExistence type="predicted"/>
<dbReference type="EMBL" id="MT142630">
    <property type="protein sequence ID" value="QJA86352.1"/>
    <property type="molecule type" value="Genomic_DNA"/>
</dbReference>
<accession>A0A6M3KXE5</accession>
<gene>
    <name evidence="2" type="ORF">MM415B02096_0004</name>
</gene>
<organism evidence="2">
    <name type="scientific">viral metagenome</name>
    <dbReference type="NCBI Taxonomy" id="1070528"/>
    <lineage>
        <taxon>unclassified sequences</taxon>
        <taxon>metagenomes</taxon>
        <taxon>organismal metagenomes</taxon>
    </lineage>
</organism>
<dbReference type="AlphaFoldDB" id="A0A6M3KXE5"/>
<name>A0A6M3KXE5_9ZZZZ</name>
<protein>
    <submittedName>
        <fullName evidence="2">Putative head tail connector protein</fullName>
    </submittedName>
</protein>
<reference evidence="2" key="1">
    <citation type="submission" date="2020-03" db="EMBL/GenBank/DDBJ databases">
        <title>The deep terrestrial virosphere.</title>
        <authorList>
            <person name="Holmfeldt K."/>
            <person name="Nilsson E."/>
            <person name="Simone D."/>
            <person name="Lopez-Fernandez M."/>
            <person name="Wu X."/>
            <person name="de Brujin I."/>
            <person name="Lundin D."/>
            <person name="Andersson A."/>
            <person name="Bertilsson S."/>
            <person name="Dopson M."/>
        </authorList>
    </citation>
    <scope>NUCLEOTIDE SEQUENCE</scope>
    <source>
        <strain evidence="2">MM415B02096</strain>
    </source>
</reference>
<evidence type="ECO:0000313" key="2">
    <source>
        <dbReference type="EMBL" id="QJA86352.1"/>
    </source>
</evidence>
<feature type="region of interest" description="Disordered" evidence="1">
    <location>
        <begin position="565"/>
        <end position="585"/>
    </location>
</feature>
<evidence type="ECO:0000256" key="1">
    <source>
        <dbReference type="SAM" id="MobiDB-lite"/>
    </source>
</evidence>